<keyword evidence="3" id="KW-0479">Metal-binding</keyword>
<evidence type="ECO:0000256" key="4">
    <source>
        <dbReference type="ARBA" id="ARBA00023002"/>
    </source>
</evidence>
<evidence type="ECO:0000256" key="3">
    <source>
        <dbReference type="ARBA" id="ARBA00022723"/>
    </source>
</evidence>
<comment type="similarity">
    <text evidence="2">Belongs to the carotenoid oxygenase family.</text>
</comment>
<keyword evidence="5" id="KW-0408">Iron</keyword>
<evidence type="ECO:0000256" key="1">
    <source>
        <dbReference type="ARBA" id="ARBA00001954"/>
    </source>
</evidence>
<dbReference type="PANTHER" id="PTHR10543">
    <property type="entry name" value="BETA-CAROTENE DIOXYGENASE"/>
    <property type="match status" value="1"/>
</dbReference>
<evidence type="ECO:0000256" key="5">
    <source>
        <dbReference type="ARBA" id="ARBA00023004"/>
    </source>
</evidence>
<evidence type="ECO:0000313" key="7">
    <source>
        <dbReference type="Proteomes" id="UP001054846"/>
    </source>
</evidence>
<dbReference type="Pfam" id="PF03055">
    <property type="entry name" value="RPE65"/>
    <property type="match status" value="1"/>
</dbReference>
<accession>A0ABY3PIR2</accession>
<dbReference type="RefSeq" id="WP_230840530.1">
    <property type="nucleotide sequence ID" value="NZ_CP063845.1"/>
</dbReference>
<proteinExistence type="inferred from homology"/>
<dbReference type="EMBL" id="CP063845">
    <property type="protein sequence ID" value="UFP93503.1"/>
    <property type="molecule type" value="Genomic_DNA"/>
</dbReference>
<reference evidence="6 7" key="1">
    <citation type="journal article" date="2021" name="Genome Biol. Evol.">
        <title>Complete Genome Sequencing of a Novel Gloeobacter Species from a Waterfall Cave in Mexico.</title>
        <authorList>
            <person name="Saw J.H."/>
            <person name="Cardona T."/>
            <person name="Montejano G."/>
        </authorList>
    </citation>
    <scope>NUCLEOTIDE SEQUENCE [LARGE SCALE GENOMIC DNA]</scope>
    <source>
        <strain evidence="6">MG652769</strain>
    </source>
</reference>
<organism evidence="6 7">
    <name type="scientific">Gloeobacter morelensis MG652769</name>
    <dbReference type="NCBI Taxonomy" id="2781736"/>
    <lineage>
        <taxon>Bacteria</taxon>
        <taxon>Bacillati</taxon>
        <taxon>Cyanobacteriota</taxon>
        <taxon>Cyanophyceae</taxon>
        <taxon>Gloeobacterales</taxon>
        <taxon>Gloeobacteraceae</taxon>
        <taxon>Gloeobacter</taxon>
        <taxon>Gloeobacter morelensis</taxon>
    </lineage>
</organism>
<evidence type="ECO:0000256" key="2">
    <source>
        <dbReference type="ARBA" id="ARBA00006787"/>
    </source>
</evidence>
<dbReference type="PANTHER" id="PTHR10543:SF89">
    <property type="entry name" value="CAROTENOID 9,10(9',10')-CLEAVAGE DIOXYGENASE 1"/>
    <property type="match status" value="1"/>
</dbReference>
<comment type="cofactor">
    <cofactor evidence="1">
        <name>Fe(2+)</name>
        <dbReference type="ChEBI" id="CHEBI:29033"/>
    </cofactor>
</comment>
<dbReference type="InterPro" id="IPR004294">
    <property type="entry name" value="Carotenoid_Oase"/>
</dbReference>
<gene>
    <name evidence="6" type="ORF">ISF26_17140</name>
</gene>
<dbReference type="Proteomes" id="UP001054846">
    <property type="component" value="Chromosome"/>
</dbReference>
<sequence length="482" mass="53444">MTAAQDSRNSYAPADWAGGYRTLEAEQAYGIDDIEGTIPAGLAGTLFRNGPGRFERGGVSYKHPFDGDGMISAVRFAGGRAYFQNRFVRTEGFIQESAAGRILSKNVFGTLRPGGFWTNAFDFGFKNVANTGIVYHGGRLLALWEAAPPHRLDPASLETFGLDDLAGVLCGGKPFAAHPRLDPATGDLISFGVRTGLQTLLYIYRLSPDGGVRIESEHTVPGFAFVHDFALSENYWIFFQNPMALDPLPFVLGFKAAGECLRLAPGEPTRILLIPRNGGPVQTIATDPFFVFHHVNAFEREGRIVVDSIRYEEYITTQEDRDFRQTDFSRLPEGWLWRTQIDPANGRVEARPLLRRSAEFPQVHPDRVGRPYRFAFAAAVHAAGRNAPLQAIAKLDVETGQALFHSFAPSGFVSEPIFVPRPDGTAEDDGWLLAMVYDARRDRSDLWILDGRDLSCLTRLGLKHHVPYSLHGTFVPEVFVHF</sequence>
<name>A0ABY3PIR2_9CYAN</name>
<protein>
    <submittedName>
        <fullName evidence="6">Carotenoid oxygenase family protein</fullName>
    </submittedName>
</protein>
<evidence type="ECO:0000313" key="6">
    <source>
        <dbReference type="EMBL" id="UFP93503.1"/>
    </source>
</evidence>
<keyword evidence="7" id="KW-1185">Reference proteome</keyword>
<dbReference type="SUPFAM" id="SSF63825">
    <property type="entry name" value="YWTD domain"/>
    <property type="match status" value="1"/>
</dbReference>
<keyword evidence="4" id="KW-0560">Oxidoreductase</keyword>